<evidence type="ECO:0000256" key="8">
    <source>
        <dbReference type="ARBA" id="ARBA00032824"/>
    </source>
</evidence>
<keyword evidence="5" id="KW-0560">Oxidoreductase</keyword>
<evidence type="ECO:0000256" key="7">
    <source>
        <dbReference type="ARBA" id="ARBA00023284"/>
    </source>
</evidence>
<evidence type="ECO:0000256" key="10">
    <source>
        <dbReference type="ARBA" id="ARBA00042639"/>
    </source>
</evidence>
<dbReference type="KEGG" id="lck:HN018_01850"/>
<dbReference type="GO" id="GO:0034599">
    <property type="term" value="P:cellular response to oxidative stress"/>
    <property type="evidence" value="ECO:0007669"/>
    <property type="project" value="TreeGrafter"/>
</dbReference>
<dbReference type="GO" id="GO:0008379">
    <property type="term" value="F:thioredoxin peroxidase activity"/>
    <property type="evidence" value="ECO:0007669"/>
    <property type="project" value="TreeGrafter"/>
</dbReference>
<dbReference type="InterPro" id="IPR036249">
    <property type="entry name" value="Thioredoxin-like_sf"/>
</dbReference>
<feature type="chain" id="PRO_5026746843" description="thioredoxin-dependent peroxiredoxin" evidence="12">
    <location>
        <begin position="25"/>
        <end position="187"/>
    </location>
</feature>
<keyword evidence="4" id="KW-0049">Antioxidant</keyword>
<dbReference type="PANTHER" id="PTHR42801">
    <property type="entry name" value="THIOREDOXIN-DEPENDENT PEROXIDE REDUCTASE"/>
    <property type="match status" value="1"/>
</dbReference>
<feature type="signal peptide" evidence="12">
    <location>
        <begin position="1"/>
        <end position="24"/>
    </location>
</feature>
<dbReference type="SUPFAM" id="SSF52833">
    <property type="entry name" value="Thioredoxin-like"/>
    <property type="match status" value="1"/>
</dbReference>
<name>A0A6M8HK04_9PROT</name>
<dbReference type="GO" id="GO:0005737">
    <property type="term" value="C:cytoplasm"/>
    <property type="evidence" value="ECO:0007669"/>
    <property type="project" value="TreeGrafter"/>
</dbReference>
<sequence>MRVHKSFACLALGLGLLGVSSAQAALAPGARAPDFSARATLGGKEFDASLAAMLKKGPVVVYFYPAAFTSGCTVEAHDFAEAVPEFEKLGAHVIGVSEDGIAKLDKFSVSACQSKFPVASDADGTIAHAYDAAMMLLPGHASRTSYAIAPNGTILAAYNAMDPDGHVSRMLDAVKAWASTAAHANQG</sequence>
<keyword evidence="7" id="KW-0676">Redox-active center</keyword>
<dbReference type="AlphaFoldDB" id="A0A6M8HK04"/>
<gene>
    <name evidence="14" type="ORF">HN018_01850</name>
</gene>
<dbReference type="GO" id="GO:0045454">
    <property type="term" value="P:cell redox homeostasis"/>
    <property type="evidence" value="ECO:0007669"/>
    <property type="project" value="TreeGrafter"/>
</dbReference>
<protein>
    <recommendedName>
        <fullName evidence="2">thioredoxin-dependent peroxiredoxin</fullName>
        <ecNumber evidence="2">1.11.1.24</ecNumber>
    </recommendedName>
    <alternativeName>
        <fullName evidence="8">Thioredoxin peroxidase</fullName>
    </alternativeName>
    <alternativeName>
        <fullName evidence="10">Thioredoxin-dependent peroxiredoxin Bcp</fullName>
    </alternativeName>
</protein>
<evidence type="ECO:0000313" key="15">
    <source>
        <dbReference type="Proteomes" id="UP000500767"/>
    </source>
</evidence>
<evidence type="ECO:0000256" key="3">
    <source>
        <dbReference type="ARBA" id="ARBA00022559"/>
    </source>
</evidence>
<keyword evidence="6" id="KW-1015">Disulfide bond</keyword>
<comment type="catalytic activity">
    <reaction evidence="11">
        <text>a hydroperoxide + [thioredoxin]-dithiol = an alcohol + [thioredoxin]-disulfide + H2O</text>
        <dbReference type="Rhea" id="RHEA:62620"/>
        <dbReference type="Rhea" id="RHEA-COMP:10698"/>
        <dbReference type="Rhea" id="RHEA-COMP:10700"/>
        <dbReference type="ChEBI" id="CHEBI:15377"/>
        <dbReference type="ChEBI" id="CHEBI:29950"/>
        <dbReference type="ChEBI" id="CHEBI:30879"/>
        <dbReference type="ChEBI" id="CHEBI:35924"/>
        <dbReference type="ChEBI" id="CHEBI:50058"/>
        <dbReference type="EC" id="1.11.1.24"/>
    </reaction>
</comment>
<dbReference type="InterPro" id="IPR013766">
    <property type="entry name" value="Thioredoxin_domain"/>
</dbReference>
<evidence type="ECO:0000256" key="1">
    <source>
        <dbReference type="ARBA" id="ARBA00003330"/>
    </source>
</evidence>
<feature type="domain" description="Thioredoxin" evidence="13">
    <location>
        <begin position="26"/>
        <end position="179"/>
    </location>
</feature>
<evidence type="ECO:0000256" key="4">
    <source>
        <dbReference type="ARBA" id="ARBA00022862"/>
    </source>
</evidence>
<evidence type="ECO:0000256" key="11">
    <source>
        <dbReference type="ARBA" id="ARBA00049091"/>
    </source>
</evidence>
<dbReference type="Gene3D" id="3.40.30.10">
    <property type="entry name" value="Glutaredoxin"/>
    <property type="match status" value="1"/>
</dbReference>
<evidence type="ECO:0000256" key="12">
    <source>
        <dbReference type="SAM" id="SignalP"/>
    </source>
</evidence>
<reference evidence="14 15" key="1">
    <citation type="journal article" date="2014" name="World J. Microbiol. Biotechnol.">
        <title>Biodiversity and physiological characteristics of Antarctic and Arctic lichens-associated bacteria.</title>
        <authorList>
            <person name="Lee Y.M."/>
            <person name="Kim E.H."/>
            <person name="Lee H.K."/>
            <person name="Hong S.G."/>
        </authorList>
    </citation>
    <scope>NUCLEOTIDE SEQUENCE [LARGE SCALE GENOMIC DNA]</scope>
    <source>
        <strain evidence="14 15">PAMC 26569</strain>
    </source>
</reference>
<evidence type="ECO:0000256" key="9">
    <source>
        <dbReference type="ARBA" id="ARBA00038489"/>
    </source>
</evidence>
<accession>A0A6M8HK04</accession>
<dbReference type="Pfam" id="PF00578">
    <property type="entry name" value="AhpC-TSA"/>
    <property type="match status" value="1"/>
</dbReference>
<proteinExistence type="inferred from homology"/>
<dbReference type="InterPro" id="IPR000866">
    <property type="entry name" value="AhpC/TSA"/>
</dbReference>
<evidence type="ECO:0000313" key="14">
    <source>
        <dbReference type="EMBL" id="QKE88956.1"/>
    </source>
</evidence>
<dbReference type="CDD" id="cd03017">
    <property type="entry name" value="PRX_BCP"/>
    <property type="match status" value="1"/>
</dbReference>
<keyword evidence="12" id="KW-0732">Signal</keyword>
<organism evidence="14 15">
    <name type="scientific">Lichenicola cladoniae</name>
    <dbReference type="NCBI Taxonomy" id="1484109"/>
    <lineage>
        <taxon>Bacteria</taxon>
        <taxon>Pseudomonadati</taxon>
        <taxon>Pseudomonadota</taxon>
        <taxon>Alphaproteobacteria</taxon>
        <taxon>Acetobacterales</taxon>
        <taxon>Acetobacteraceae</taxon>
        <taxon>Lichenicola</taxon>
    </lineage>
</organism>
<dbReference type="EMBL" id="CP053708">
    <property type="protein sequence ID" value="QKE88956.1"/>
    <property type="molecule type" value="Genomic_DNA"/>
</dbReference>
<evidence type="ECO:0000256" key="5">
    <source>
        <dbReference type="ARBA" id="ARBA00023002"/>
    </source>
</evidence>
<evidence type="ECO:0000259" key="13">
    <source>
        <dbReference type="PROSITE" id="PS51352"/>
    </source>
</evidence>
<dbReference type="RefSeq" id="WP_171836110.1">
    <property type="nucleotide sequence ID" value="NZ_CP053708.1"/>
</dbReference>
<evidence type="ECO:0000256" key="2">
    <source>
        <dbReference type="ARBA" id="ARBA00013017"/>
    </source>
</evidence>
<comment type="similarity">
    <text evidence="9">Belongs to the peroxiredoxin family. BCP/PrxQ subfamily.</text>
</comment>
<keyword evidence="15" id="KW-1185">Reference proteome</keyword>
<dbReference type="Proteomes" id="UP000500767">
    <property type="component" value="Chromosome"/>
</dbReference>
<evidence type="ECO:0000256" key="6">
    <source>
        <dbReference type="ARBA" id="ARBA00023157"/>
    </source>
</evidence>
<dbReference type="EC" id="1.11.1.24" evidence="2"/>
<dbReference type="PANTHER" id="PTHR42801:SF4">
    <property type="entry name" value="AHPC_TSA FAMILY PROTEIN"/>
    <property type="match status" value="1"/>
</dbReference>
<keyword evidence="3" id="KW-0575">Peroxidase</keyword>
<dbReference type="InterPro" id="IPR050924">
    <property type="entry name" value="Peroxiredoxin_BCP/PrxQ"/>
</dbReference>
<comment type="function">
    <text evidence="1">Thiol-specific peroxidase that catalyzes the reduction of hydrogen peroxide and organic hydroperoxides to water and alcohols, respectively. Plays a role in cell protection against oxidative stress by detoxifying peroxides and as sensor of hydrogen peroxide-mediated signaling events.</text>
</comment>
<dbReference type="PROSITE" id="PS51352">
    <property type="entry name" value="THIOREDOXIN_2"/>
    <property type="match status" value="1"/>
</dbReference>